<dbReference type="InterPro" id="IPR003754">
    <property type="entry name" value="4pyrrol_synth_uPrphyn_synth"/>
</dbReference>
<evidence type="ECO:0000313" key="2">
    <source>
        <dbReference type="EMBL" id="MFC0199461.1"/>
    </source>
</evidence>
<evidence type="ECO:0000259" key="1">
    <source>
        <dbReference type="Pfam" id="PF02602"/>
    </source>
</evidence>
<dbReference type="EC" id="4.2.1.75" evidence="2"/>
<dbReference type="Pfam" id="PF02602">
    <property type="entry name" value="HEM4"/>
    <property type="match status" value="1"/>
</dbReference>
<dbReference type="EMBL" id="JBHLWQ010000043">
    <property type="protein sequence ID" value="MFC0199461.1"/>
    <property type="molecule type" value="Genomic_DNA"/>
</dbReference>
<dbReference type="InterPro" id="IPR036108">
    <property type="entry name" value="4pyrrol_syn_uPrphyn_synt_sf"/>
</dbReference>
<reference evidence="2 3" key="1">
    <citation type="submission" date="2024-09" db="EMBL/GenBank/DDBJ databases">
        <authorList>
            <person name="Sun Q."/>
            <person name="Mori K."/>
        </authorList>
    </citation>
    <scope>NUCLEOTIDE SEQUENCE [LARGE SCALE GENOMIC DNA]</scope>
    <source>
        <strain evidence="2 3">CCM 7904</strain>
    </source>
</reference>
<sequence length="216" mass="22115">MPADDRPPLLLTRPQADAERFAASMPGWRCVISPILAILPVEHDAARLRDAPGLVFTSAHAVASAGAGRGRPAICVGGHTAGVAQAAGFAVTAGGGTADSLLPLIAAARVPLIHPHGRHLAKVLPVPGMVVYDQAPQPLSRTAQRLLARETPVILPVFSPRSAQLLSAQASGARAPLWLAAISAAAARAFDQPSDRCIVALAPSAEGMRAAITGLL</sequence>
<dbReference type="GO" id="GO:0004852">
    <property type="term" value="F:uroporphyrinogen-III synthase activity"/>
    <property type="evidence" value="ECO:0007669"/>
    <property type="project" value="UniProtKB-EC"/>
</dbReference>
<dbReference type="SUPFAM" id="SSF69618">
    <property type="entry name" value="HemD-like"/>
    <property type="match status" value="1"/>
</dbReference>
<gene>
    <name evidence="2" type="ORF">ACFFIZ_03820</name>
</gene>
<dbReference type="RefSeq" id="WP_265505902.1">
    <property type="nucleotide sequence ID" value="NZ_JAOTBE010000006.1"/>
</dbReference>
<proteinExistence type="predicted"/>
<evidence type="ECO:0000313" key="3">
    <source>
        <dbReference type="Proteomes" id="UP001589795"/>
    </source>
</evidence>
<protein>
    <submittedName>
        <fullName evidence="2">Uroporphyrinogen-III synthase</fullName>
        <ecNumber evidence="2">4.2.1.75</ecNumber>
    </submittedName>
</protein>
<keyword evidence="2" id="KW-0456">Lyase</keyword>
<organism evidence="2 3">
    <name type="scientific">Paracoccus rhizosphaerae</name>
    <dbReference type="NCBI Taxonomy" id="1133347"/>
    <lineage>
        <taxon>Bacteria</taxon>
        <taxon>Pseudomonadati</taxon>
        <taxon>Pseudomonadota</taxon>
        <taxon>Alphaproteobacteria</taxon>
        <taxon>Rhodobacterales</taxon>
        <taxon>Paracoccaceae</taxon>
        <taxon>Paracoccus</taxon>
    </lineage>
</organism>
<dbReference type="Proteomes" id="UP001589795">
    <property type="component" value="Unassembled WGS sequence"/>
</dbReference>
<dbReference type="CDD" id="cd06578">
    <property type="entry name" value="HemD"/>
    <property type="match status" value="1"/>
</dbReference>
<dbReference type="Gene3D" id="3.40.50.10090">
    <property type="match status" value="1"/>
</dbReference>
<name>A0ABV6CJN9_9RHOB</name>
<accession>A0ABV6CJN9</accession>
<feature type="domain" description="Tetrapyrrole biosynthesis uroporphyrinogen III synthase" evidence="1">
    <location>
        <begin position="27"/>
        <end position="208"/>
    </location>
</feature>
<comment type="caution">
    <text evidence="2">The sequence shown here is derived from an EMBL/GenBank/DDBJ whole genome shotgun (WGS) entry which is preliminary data.</text>
</comment>
<keyword evidence="3" id="KW-1185">Reference proteome</keyword>